<keyword evidence="1" id="KW-1133">Transmembrane helix</keyword>
<evidence type="ECO:0000256" key="1">
    <source>
        <dbReference type="SAM" id="Phobius"/>
    </source>
</evidence>
<proteinExistence type="predicted"/>
<dbReference type="RefSeq" id="WP_026799534.1">
    <property type="nucleotide sequence ID" value="NZ_AULI01000002.1"/>
</dbReference>
<organism evidence="2 3">
    <name type="scientific">Pontibacillus halophilus JSM 076056 = DSM 19796</name>
    <dbReference type="NCBI Taxonomy" id="1385510"/>
    <lineage>
        <taxon>Bacteria</taxon>
        <taxon>Bacillati</taxon>
        <taxon>Bacillota</taxon>
        <taxon>Bacilli</taxon>
        <taxon>Bacillales</taxon>
        <taxon>Bacillaceae</taxon>
        <taxon>Pontibacillus</taxon>
    </lineage>
</organism>
<gene>
    <name evidence="2" type="ORF">N781_17945</name>
</gene>
<comment type="caution">
    <text evidence="2">The sequence shown here is derived from an EMBL/GenBank/DDBJ whole genome shotgun (WGS) entry which is preliminary data.</text>
</comment>
<dbReference type="Pfam" id="PF17313">
    <property type="entry name" value="DUF5359"/>
    <property type="match status" value="1"/>
</dbReference>
<feature type="transmembrane region" description="Helical" evidence="1">
    <location>
        <begin position="6"/>
        <end position="26"/>
    </location>
</feature>
<keyword evidence="3" id="KW-1185">Reference proteome</keyword>
<dbReference type="Proteomes" id="UP000030528">
    <property type="component" value="Unassembled WGS sequence"/>
</dbReference>
<dbReference type="eggNOG" id="ENOG5030CED">
    <property type="taxonomic scope" value="Bacteria"/>
</dbReference>
<accession>A0A0A5I8W9</accession>
<reference evidence="2 3" key="1">
    <citation type="submission" date="2013-08" db="EMBL/GenBank/DDBJ databases">
        <authorList>
            <person name="Huang J."/>
            <person name="Wang G."/>
        </authorList>
    </citation>
    <scope>NUCLEOTIDE SEQUENCE [LARGE SCALE GENOMIC DNA]</scope>
    <source>
        <strain evidence="2 3">JSM 076056</strain>
    </source>
</reference>
<dbReference type="EMBL" id="AVPE01000007">
    <property type="protein sequence ID" value="KGX92287.1"/>
    <property type="molecule type" value="Genomic_DNA"/>
</dbReference>
<dbReference type="AlphaFoldDB" id="A0A0A5I8W9"/>
<keyword evidence="1" id="KW-0812">Transmembrane</keyword>
<dbReference type="InterPro" id="IPR035281">
    <property type="entry name" value="DUF5359"/>
</dbReference>
<evidence type="ECO:0000313" key="3">
    <source>
        <dbReference type="Proteomes" id="UP000030528"/>
    </source>
</evidence>
<name>A0A0A5I8W9_9BACI</name>
<sequence length="64" mass="7578">MRRIETWAFGLIMLHGVLLLSVQVLLTHTDFLKQMHPVTKYFGVFYEEPNKIQETIDRLISFVL</sequence>
<keyword evidence="1" id="KW-0472">Membrane</keyword>
<protein>
    <submittedName>
        <fullName evidence="2">Uncharacterized protein</fullName>
    </submittedName>
</protein>
<dbReference type="STRING" id="1385510.GCA_000425205_00766"/>
<evidence type="ECO:0000313" key="2">
    <source>
        <dbReference type="EMBL" id="KGX92287.1"/>
    </source>
</evidence>